<gene>
    <name evidence="7" type="ORF">BDV30DRAFT_130404</name>
</gene>
<feature type="domain" description="RING-type" evidence="6">
    <location>
        <begin position="161"/>
        <end position="203"/>
    </location>
</feature>
<dbReference type="GO" id="GO:0008270">
    <property type="term" value="F:zinc ion binding"/>
    <property type="evidence" value="ECO:0007669"/>
    <property type="project" value="UniProtKB-KW"/>
</dbReference>
<evidence type="ECO:0000256" key="4">
    <source>
        <dbReference type="PROSITE-ProRule" id="PRU00175"/>
    </source>
</evidence>
<dbReference type="Gene3D" id="3.30.40.10">
    <property type="entry name" value="Zinc/RING finger domain, C3HC4 (zinc finger)"/>
    <property type="match status" value="1"/>
</dbReference>
<evidence type="ECO:0000256" key="1">
    <source>
        <dbReference type="ARBA" id="ARBA00022723"/>
    </source>
</evidence>
<dbReference type="EMBL" id="ML732806">
    <property type="protein sequence ID" value="KAB8272372.1"/>
    <property type="molecule type" value="Genomic_DNA"/>
</dbReference>
<evidence type="ECO:0000313" key="8">
    <source>
        <dbReference type="Proteomes" id="UP000326289"/>
    </source>
</evidence>
<keyword evidence="2 4" id="KW-0863">Zinc-finger</keyword>
<evidence type="ECO:0000256" key="2">
    <source>
        <dbReference type="ARBA" id="ARBA00022771"/>
    </source>
</evidence>
<feature type="region of interest" description="Disordered" evidence="5">
    <location>
        <begin position="1"/>
        <end position="20"/>
    </location>
</feature>
<dbReference type="InterPro" id="IPR013083">
    <property type="entry name" value="Znf_RING/FYVE/PHD"/>
</dbReference>
<organism evidence="7 8">
    <name type="scientific">Aspergillus minisclerotigenes</name>
    <dbReference type="NCBI Taxonomy" id="656917"/>
    <lineage>
        <taxon>Eukaryota</taxon>
        <taxon>Fungi</taxon>
        <taxon>Dikarya</taxon>
        <taxon>Ascomycota</taxon>
        <taxon>Pezizomycotina</taxon>
        <taxon>Eurotiomycetes</taxon>
        <taxon>Eurotiomycetidae</taxon>
        <taxon>Eurotiales</taxon>
        <taxon>Aspergillaceae</taxon>
        <taxon>Aspergillus</taxon>
        <taxon>Aspergillus subgen. Circumdati</taxon>
    </lineage>
</organism>
<dbReference type="PANTHER" id="PTHR45969:SF69">
    <property type="entry name" value="FINGER DOMAIN PROTEIN, PUTATIVE (AFU_ORTHOLOGUE AFUA_3G12190)-RELATED"/>
    <property type="match status" value="1"/>
</dbReference>
<dbReference type="SUPFAM" id="SSF57850">
    <property type="entry name" value="RING/U-box"/>
    <property type="match status" value="1"/>
</dbReference>
<keyword evidence="3" id="KW-0862">Zinc</keyword>
<evidence type="ECO:0000256" key="5">
    <source>
        <dbReference type="SAM" id="MobiDB-lite"/>
    </source>
</evidence>
<keyword evidence="8" id="KW-1185">Reference proteome</keyword>
<dbReference type="PROSITE" id="PS50089">
    <property type="entry name" value="ZF_RING_2"/>
    <property type="match status" value="1"/>
</dbReference>
<dbReference type="PANTHER" id="PTHR45969">
    <property type="entry name" value="RING ZINC FINGER PROTEIN-RELATED"/>
    <property type="match status" value="1"/>
</dbReference>
<dbReference type="GO" id="GO:0016567">
    <property type="term" value="P:protein ubiquitination"/>
    <property type="evidence" value="ECO:0007669"/>
    <property type="project" value="TreeGrafter"/>
</dbReference>
<dbReference type="CDD" id="cd16448">
    <property type="entry name" value="RING-H2"/>
    <property type="match status" value="1"/>
</dbReference>
<evidence type="ECO:0000259" key="6">
    <source>
        <dbReference type="PROSITE" id="PS50089"/>
    </source>
</evidence>
<protein>
    <recommendedName>
        <fullName evidence="6">RING-type domain-containing protein</fullName>
    </recommendedName>
</protein>
<dbReference type="Pfam" id="PF13639">
    <property type="entry name" value="zf-RING_2"/>
    <property type="match status" value="1"/>
</dbReference>
<evidence type="ECO:0000313" key="7">
    <source>
        <dbReference type="EMBL" id="KAB8272372.1"/>
    </source>
</evidence>
<keyword evidence="1" id="KW-0479">Metal-binding</keyword>
<evidence type="ECO:0000256" key="3">
    <source>
        <dbReference type="ARBA" id="ARBA00022833"/>
    </source>
</evidence>
<name>A0A5N6J0C8_9EURO</name>
<dbReference type="GO" id="GO:0061630">
    <property type="term" value="F:ubiquitin protein ligase activity"/>
    <property type="evidence" value="ECO:0007669"/>
    <property type="project" value="TreeGrafter"/>
</dbReference>
<dbReference type="InterPro" id="IPR001841">
    <property type="entry name" value="Znf_RING"/>
</dbReference>
<proteinExistence type="predicted"/>
<dbReference type="SMART" id="SM00184">
    <property type="entry name" value="RING"/>
    <property type="match status" value="1"/>
</dbReference>
<sequence>MILSSHRRQGQENQLKGYLPVKSGANNGQCTTFFPWNASRTSTFPHNFNGRETPPKRSTTYRPTSNYIYLPTHCPPAYLSSTSNAAVTERKAVEFEKQKRRFTMFVNRRDQRPCSKSKKKGSSDKLRKLDAVSPARTLEEWRSKSKGPLLPTEGVDGQFVCVVCLESVLPSQEIRELKCLHVFHKECLEKWYLQDHFNCPLCHRAYYFQETHPSNDFVWMV</sequence>
<dbReference type="AlphaFoldDB" id="A0A5N6J0C8"/>
<reference evidence="7 8" key="1">
    <citation type="submission" date="2019-04" db="EMBL/GenBank/DDBJ databases">
        <title>Fungal friends and foes A comparative genomics study of 23 Aspergillus species from section Flavi.</title>
        <authorList>
            <consortium name="DOE Joint Genome Institute"/>
            <person name="Kjaerbolling I."/>
            <person name="Vesth T.C."/>
            <person name="Frisvad J.C."/>
            <person name="Nybo J.L."/>
            <person name="Theobald S."/>
            <person name="Kildgaard S."/>
            <person name="Petersen T.I."/>
            <person name="Kuo A."/>
            <person name="Sato A."/>
            <person name="Lyhne E.K."/>
            <person name="Kogle M.E."/>
            <person name="Wiebenga A."/>
            <person name="Kun R.S."/>
            <person name="Lubbers R.J."/>
            <person name="Makela M.R."/>
            <person name="Barry K."/>
            <person name="Chovatia M."/>
            <person name="Clum A."/>
            <person name="Daum C."/>
            <person name="Haridas S."/>
            <person name="He G."/>
            <person name="LaButti K."/>
            <person name="Lipzen A."/>
            <person name="Mondo S."/>
            <person name="Pangilinan J."/>
            <person name="Riley R."/>
            <person name="Salamov A."/>
            <person name="Simmons B.A."/>
            <person name="Magnuson J.K."/>
            <person name="Henrissat B."/>
            <person name="Mortensen U.H."/>
            <person name="Larsen T.O."/>
            <person name="De vries R.P."/>
            <person name="Grigoriev I.V."/>
            <person name="Machida M."/>
            <person name="Baker S.E."/>
            <person name="Andersen M.R."/>
        </authorList>
    </citation>
    <scope>NUCLEOTIDE SEQUENCE [LARGE SCALE GENOMIC DNA]</scope>
    <source>
        <strain evidence="7 8">CBS 117635</strain>
    </source>
</reference>
<accession>A0A5N6J0C8</accession>
<dbReference type="Proteomes" id="UP000326289">
    <property type="component" value="Unassembled WGS sequence"/>
</dbReference>